<sequence length="104" mass="11873">MTLTTTDYKYIQINENGIPVIADTTMKVIELITSVKAYGWNPDELHANYPHLSMSQIHSALAYYWDHKADMDAEIEQIDQWAAHARQQVGESAVARKLREQGLL</sequence>
<evidence type="ECO:0008006" key="3">
    <source>
        <dbReference type="Google" id="ProtNLM"/>
    </source>
</evidence>
<dbReference type="InterPro" id="IPR007367">
    <property type="entry name" value="DUF433"/>
</dbReference>
<proteinExistence type="predicted"/>
<dbReference type="EMBL" id="CP021983">
    <property type="protein sequence ID" value="ASC69921.1"/>
    <property type="molecule type" value="Genomic_DNA"/>
</dbReference>
<dbReference type="Proteomes" id="UP000191901">
    <property type="component" value="Chromosome"/>
</dbReference>
<dbReference type="Gene3D" id="1.10.10.10">
    <property type="entry name" value="Winged helix-like DNA-binding domain superfamily/Winged helix DNA-binding domain"/>
    <property type="match status" value="1"/>
</dbReference>
<dbReference type="SUPFAM" id="SSF46689">
    <property type="entry name" value="Homeodomain-like"/>
    <property type="match status" value="1"/>
</dbReference>
<dbReference type="STRING" id="1641165.XM38_12125"/>
<dbReference type="AlphaFoldDB" id="A0A1Z3HI14"/>
<accession>A0A1Z3HI14</accession>
<keyword evidence="2" id="KW-1185">Reference proteome</keyword>
<reference evidence="1 2" key="1">
    <citation type="journal article" date="2016" name="Biochim. Biophys. Acta">
        <title>Characterization of red-shifted phycobilisomes isolated from the chlorophyll f-containing cyanobacterium Halomicronema hongdechloris.</title>
        <authorList>
            <person name="Li Y."/>
            <person name="Lin Y."/>
            <person name="Garvey C.J."/>
            <person name="Birch D."/>
            <person name="Corkery R.W."/>
            <person name="Loughlin P.C."/>
            <person name="Scheer H."/>
            <person name="Willows R.D."/>
            <person name="Chen M."/>
        </authorList>
    </citation>
    <scope>NUCLEOTIDE SEQUENCE [LARGE SCALE GENOMIC DNA]</scope>
    <source>
        <strain evidence="1 2">C2206</strain>
    </source>
</reference>
<evidence type="ECO:0000313" key="1">
    <source>
        <dbReference type="EMBL" id="ASC69921.1"/>
    </source>
</evidence>
<dbReference type="OrthoDB" id="427790at2"/>
<dbReference type="InterPro" id="IPR036388">
    <property type="entry name" value="WH-like_DNA-bd_sf"/>
</dbReference>
<evidence type="ECO:0000313" key="2">
    <source>
        <dbReference type="Proteomes" id="UP000191901"/>
    </source>
</evidence>
<protein>
    <recommendedName>
        <fullName evidence="3">DUF433 domain-containing protein</fullName>
    </recommendedName>
</protein>
<name>A0A1Z3HI14_9CYAN</name>
<dbReference type="KEGG" id="hhg:XM38_008510"/>
<gene>
    <name evidence="1" type="ORF">XM38_008510</name>
</gene>
<dbReference type="RefSeq" id="WP_080809488.1">
    <property type="nucleotide sequence ID" value="NZ_CP021983.2"/>
</dbReference>
<organism evidence="1 2">
    <name type="scientific">Halomicronema hongdechloris C2206</name>
    <dbReference type="NCBI Taxonomy" id="1641165"/>
    <lineage>
        <taxon>Bacteria</taxon>
        <taxon>Bacillati</taxon>
        <taxon>Cyanobacteriota</taxon>
        <taxon>Cyanophyceae</taxon>
        <taxon>Nodosilineales</taxon>
        <taxon>Nodosilineaceae</taxon>
        <taxon>Halomicronema</taxon>
    </lineage>
</organism>
<dbReference type="Pfam" id="PF04255">
    <property type="entry name" value="DUF433"/>
    <property type="match status" value="1"/>
</dbReference>
<dbReference type="InterPro" id="IPR009057">
    <property type="entry name" value="Homeodomain-like_sf"/>
</dbReference>